<keyword evidence="5" id="KW-0808">Transferase</keyword>
<dbReference type="Proteomes" id="UP000014136">
    <property type="component" value="Unassembled WGS sequence"/>
</dbReference>
<dbReference type="GO" id="GO:0008483">
    <property type="term" value="F:transaminase activity"/>
    <property type="evidence" value="ECO:0007669"/>
    <property type="project" value="UniProtKB-KW"/>
</dbReference>
<dbReference type="Pfam" id="PF00155">
    <property type="entry name" value="Aminotran_1_2"/>
    <property type="match status" value="1"/>
</dbReference>
<accession>S0NH03</accession>
<dbReference type="eggNOG" id="COG1167">
    <property type="taxonomic scope" value="Bacteria"/>
</dbReference>
<dbReference type="PANTHER" id="PTHR42790:SF19">
    <property type="entry name" value="KYNURENINE_ALPHA-AMINOADIPATE AMINOTRANSFERASE, MITOCHONDRIAL"/>
    <property type="match status" value="1"/>
</dbReference>
<dbReference type="HOGENOM" id="CLU_017584_0_6_9"/>
<comment type="cofactor">
    <cofactor evidence="1">
        <name>pyridoxal 5'-phosphate</name>
        <dbReference type="ChEBI" id="CHEBI:597326"/>
    </cofactor>
</comment>
<sequence>MNYRFANRMLGMQTSPLRENAKKNMEESEVISFAYGFPPTEAFPMETLQEISQKIYTEVDPQLLLQYGATEGYPVLRELIKERLATINHIENDEEVMVVSGSTQAMDVAVKVLCNEGDIVLCEEMTFSGAVNAIRGYGAVPQAVPMKIEEESIDLEVLEEMLRMDIHHRIKMLYLIPTFQNPLGTSIPLEKRQAIYDIAQKYDVVIFEDDPYGDLLYEGDPIPKIKEMDTDGRVIYAGSFSKILAPSTRLGFVMAPDELLEKLILAKQVSDSHSNFYWQVMLAEFMQHYNFEAHVDFLKALYKENLTAMMDGLDRLPSEKISYIKPTGGYFICCKLTDTIDMKKFYQYLEEDKVVVIPGNIMSVKGAGYDHYIRLNFTKPTVEEIITGIERLGKAVDKADMKEIYRAS</sequence>
<dbReference type="PANTHER" id="PTHR42790">
    <property type="entry name" value="AMINOTRANSFERASE"/>
    <property type="match status" value="1"/>
</dbReference>
<comment type="subunit">
    <text evidence="3">Homodimer.</text>
</comment>
<evidence type="ECO:0000256" key="4">
    <source>
        <dbReference type="ARBA" id="ARBA00022576"/>
    </source>
</evidence>
<dbReference type="InterPro" id="IPR050859">
    <property type="entry name" value="Class-I_PLP-dep_aminotransf"/>
</dbReference>
<evidence type="ECO:0000256" key="1">
    <source>
        <dbReference type="ARBA" id="ARBA00001933"/>
    </source>
</evidence>
<dbReference type="InterPro" id="IPR015421">
    <property type="entry name" value="PyrdxlP-dep_Trfase_major"/>
</dbReference>
<dbReference type="GO" id="GO:0030170">
    <property type="term" value="F:pyridoxal phosphate binding"/>
    <property type="evidence" value="ECO:0007669"/>
    <property type="project" value="InterPro"/>
</dbReference>
<dbReference type="GO" id="GO:1901605">
    <property type="term" value="P:alpha-amino acid metabolic process"/>
    <property type="evidence" value="ECO:0007669"/>
    <property type="project" value="TreeGrafter"/>
</dbReference>
<proteinExistence type="inferred from homology"/>
<evidence type="ECO:0000256" key="5">
    <source>
        <dbReference type="ARBA" id="ARBA00022679"/>
    </source>
</evidence>
<dbReference type="PATRIC" id="fig|1139996.3.peg.891"/>
<dbReference type="AlphaFoldDB" id="S0NH03"/>
<dbReference type="InterPro" id="IPR015424">
    <property type="entry name" value="PyrdxlP-dep_Trfase"/>
</dbReference>
<evidence type="ECO:0000313" key="9">
    <source>
        <dbReference type="Proteomes" id="UP000014136"/>
    </source>
</evidence>
<dbReference type="Gene3D" id="3.40.640.10">
    <property type="entry name" value="Type I PLP-dependent aspartate aminotransferase-like (Major domain)"/>
    <property type="match status" value="1"/>
</dbReference>
<feature type="domain" description="Aminotransferase class I/classII large" evidence="7">
    <location>
        <begin position="29"/>
        <end position="389"/>
    </location>
</feature>
<dbReference type="OrthoDB" id="9802328at2"/>
<dbReference type="RefSeq" id="WP_016174703.1">
    <property type="nucleotide sequence ID" value="NZ_KE136389.1"/>
</dbReference>
<evidence type="ECO:0000259" key="7">
    <source>
        <dbReference type="Pfam" id="PF00155"/>
    </source>
</evidence>
<protein>
    <recommendedName>
        <fullName evidence="7">Aminotransferase class I/classII large domain-containing protein</fullName>
    </recommendedName>
</protein>
<evidence type="ECO:0000313" key="8">
    <source>
        <dbReference type="EMBL" id="EOT30207.1"/>
    </source>
</evidence>
<keyword evidence="6" id="KW-0663">Pyridoxal phosphate</keyword>
<dbReference type="Gene3D" id="3.90.1150.10">
    <property type="entry name" value="Aspartate Aminotransferase, domain 1"/>
    <property type="match status" value="1"/>
</dbReference>
<keyword evidence="4" id="KW-0032">Aminotransferase</keyword>
<reference evidence="8 9" key="1">
    <citation type="submission" date="2013-03" db="EMBL/GenBank/DDBJ databases">
        <title>The Genome Sequence of Enterococcus saccharolyticus ATCC_43076 (Illumina only assembly).</title>
        <authorList>
            <consortium name="The Broad Institute Genomics Platform"/>
            <consortium name="The Broad Institute Genome Sequencing Center for Infectious Disease"/>
            <person name="Earl A."/>
            <person name="Russ C."/>
            <person name="Gilmore M."/>
            <person name="Surin D."/>
            <person name="Walker B."/>
            <person name="Young S."/>
            <person name="Zeng Q."/>
            <person name="Gargeya S."/>
            <person name="Fitzgerald M."/>
            <person name="Haas B."/>
            <person name="Abouelleil A."/>
            <person name="Allen A.W."/>
            <person name="Alvarado L."/>
            <person name="Arachchi H.M."/>
            <person name="Berlin A.M."/>
            <person name="Chapman S.B."/>
            <person name="Gainer-Dewar J."/>
            <person name="Goldberg J."/>
            <person name="Griggs A."/>
            <person name="Gujja S."/>
            <person name="Hansen M."/>
            <person name="Howarth C."/>
            <person name="Imamovic A."/>
            <person name="Ireland A."/>
            <person name="Larimer J."/>
            <person name="McCowan C."/>
            <person name="Murphy C."/>
            <person name="Pearson M."/>
            <person name="Poon T.W."/>
            <person name="Priest M."/>
            <person name="Roberts A."/>
            <person name="Saif S."/>
            <person name="Shea T."/>
            <person name="Sisk P."/>
            <person name="Sykes S."/>
            <person name="Wortman J."/>
            <person name="Nusbaum C."/>
            <person name="Birren B."/>
        </authorList>
    </citation>
    <scope>NUCLEOTIDE SEQUENCE [LARGE SCALE GENOMIC DNA]</scope>
    <source>
        <strain evidence="8 9">ATCC 43076</strain>
    </source>
</reference>
<evidence type="ECO:0000256" key="2">
    <source>
        <dbReference type="ARBA" id="ARBA00007441"/>
    </source>
</evidence>
<dbReference type="EMBL" id="AHYT01000002">
    <property type="protein sequence ID" value="EOT30207.1"/>
    <property type="molecule type" value="Genomic_DNA"/>
</dbReference>
<name>S0NH03_9ENTE</name>
<gene>
    <name evidence="8" type="ORF">OMQ_00903</name>
</gene>
<dbReference type="SUPFAM" id="SSF53383">
    <property type="entry name" value="PLP-dependent transferases"/>
    <property type="match status" value="1"/>
</dbReference>
<dbReference type="STRING" id="41997.RV16_GL000521"/>
<comment type="similarity">
    <text evidence="2">Belongs to the class-I pyridoxal-phosphate-dependent aminotransferase family.</text>
</comment>
<organism evidence="8 9">
    <name type="scientific">Enterococcus saccharolyticus subsp. saccharolyticus ATCC 43076</name>
    <dbReference type="NCBI Taxonomy" id="1139996"/>
    <lineage>
        <taxon>Bacteria</taxon>
        <taxon>Bacillati</taxon>
        <taxon>Bacillota</taxon>
        <taxon>Bacilli</taxon>
        <taxon>Lactobacillales</taxon>
        <taxon>Enterococcaceae</taxon>
        <taxon>Enterococcus</taxon>
    </lineage>
</organism>
<evidence type="ECO:0000256" key="3">
    <source>
        <dbReference type="ARBA" id="ARBA00011738"/>
    </source>
</evidence>
<dbReference type="CDD" id="cd00609">
    <property type="entry name" value="AAT_like"/>
    <property type="match status" value="1"/>
</dbReference>
<comment type="caution">
    <text evidence="8">The sequence shown here is derived from an EMBL/GenBank/DDBJ whole genome shotgun (WGS) entry which is preliminary data.</text>
</comment>
<dbReference type="InterPro" id="IPR015422">
    <property type="entry name" value="PyrdxlP-dep_Trfase_small"/>
</dbReference>
<keyword evidence="9" id="KW-1185">Reference proteome</keyword>
<evidence type="ECO:0000256" key="6">
    <source>
        <dbReference type="ARBA" id="ARBA00022898"/>
    </source>
</evidence>
<dbReference type="InterPro" id="IPR004839">
    <property type="entry name" value="Aminotransferase_I/II_large"/>
</dbReference>
<dbReference type="FunFam" id="3.40.640.10:FF:000053">
    <property type="entry name" value="Aminotransferase, class I"/>
    <property type="match status" value="1"/>
</dbReference>